<evidence type="ECO:0000313" key="1">
    <source>
        <dbReference type="EMBL" id="CAI9959521.1"/>
    </source>
</evidence>
<protein>
    <submittedName>
        <fullName evidence="2">Hypothetical_protein</fullName>
    </submittedName>
</protein>
<proteinExistence type="predicted"/>
<gene>
    <name evidence="2" type="ORF">HINF_LOCUS31670</name>
    <name evidence="1" type="ORF">HINF_LOCUS47166</name>
</gene>
<dbReference type="Proteomes" id="UP001642409">
    <property type="component" value="Unassembled WGS sequence"/>
</dbReference>
<organism evidence="1">
    <name type="scientific">Hexamita inflata</name>
    <dbReference type="NCBI Taxonomy" id="28002"/>
    <lineage>
        <taxon>Eukaryota</taxon>
        <taxon>Metamonada</taxon>
        <taxon>Diplomonadida</taxon>
        <taxon>Hexamitidae</taxon>
        <taxon>Hexamitinae</taxon>
        <taxon>Hexamita</taxon>
    </lineage>
</organism>
<dbReference type="EMBL" id="CATOUU010000918">
    <property type="protein sequence ID" value="CAI9959521.1"/>
    <property type="molecule type" value="Genomic_DNA"/>
</dbReference>
<evidence type="ECO:0000313" key="2">
    <source>
        <dbReference type="EMBL" id="CAL6028151.1"/>
    </source>
</evidence>
<accession>A0AA86QHQ3</accession>
<keyword evidence="3" id="KW-1185">Reference proteome</keyword>
<sequence length="137" mass="16036">MKKQSGRCCGKCCLVVTQHELKAALYFTLLPPNTRKQKIVFSTNSSQYEALYRSNVVRSFHEAQLCFPLKLKLIVIQCGIRNDKLFKIQQLTCIHNCIFLHQEICQLIIYQQTRNLITFDYKIVFENVSVTEMENQI</sequence>
<dbReference type="AlphaFoldDB" id="A0AA86QHQ3"/>
<dbReference type="EMBL" id="CAXDID020000106">
    <property type="protein sequence ID" value="CAL6028151.1"/>
    <property type="molecule type" value="Genomic_DNA"/>
</dbReference>
<name>A0AA86QHQ3_9EUKA</name>
<reference evidence="2 3" key="2">
    <citation type="submission" date="2024-07" db="EMBL/GenBank/DDBJ databases">
        <authorList>
            <person name="Akdeniz Z."/>
        </authorList>
    </citation>
    <scope>NUCLEOTIDE SEQUENCE [LARGE SCALE GENOMIC DNA]</scope>
</reference>
<reference evidence="1" key="1">
    <citation type="submission" date="2023-06" db="EMBL/GenBank/DDBJ databases">
        <authorList>
            <person name="Kurt Z."/>
        </authorList>
    </citation>
    <scope>NUCLEOTIDE SEQUENCE</scope>
</reference>
<evidence type="ECO:0000313" key="3">
    <source>
        <dbReference type="Proteomes" id="UP001642409"/>
    </source>
</evidence>
<comment type="caution">
    <text evidence="1">The sequence shown here is derived from an EMBL/GenBank/DDBJ whole genome shotgun (WGS) entry which is preliminary data.</text>
</comment>